<feature type="compositionally biased region" description="Polar residues" evidence="1">
    <location>
        <begin position="1"/>
        <end position="10"/>
    </location>
</feature>
<evidence type="ECO:0000256" key="1">
    <source>
        <dbReference type="SAM" id="MobiDB-lite"/>
    </source>
</evidence>
<feature type="region of interest" description="Disordered" evidence="1">
    <location>
        <begin position="1"/>
        <end position="91"/>
    </location>
</feature>
<dbReference type="Proteomes" id="UP000499080">
    <property type="component" value="Unassembled WGS sequence"/>
</dbReference>
<organism evidence="2 3">
    <name type="scientific">Araneus ventricosus</name>
    <name type="common">Orbweaver spider</name>
    <name type="synonym">Epeira ventricosa</name>
    <dbReference type="NCBI Taxonomy" id="182803"/>
    <lineage>
        <taxon>Eukaryota</taxon>
        <taxon>Metazoa</taxon>
        <taxon>Ecdysozoa</taxon>
        <taxon>Arthropoda</taxon>
        <taxon>Chelicerata</taxon>
        <taxon>Arachnida</taxon>
        <taxon>Araneae</taxon>
        <taxon>Araneomorphae</taxon>
        <taxon>Entelegynae</taxon>
        <taxon>Araneoidea</taxon>
        <taxon>Araneidae</taxon>
        <taxon>Araneus</taxon>
    </lineage>
</organism>
<name>A0A4Y2W0G3_ARAVE</name>
<dbReference type="AlphaFoldDB" id="A0A4Y2W0G3"/>
<reference evidence="2 3" key="1">
    <citation type="journal article" date="2019" name="Sci. Rep.">
        <title>Orb-weaving spider Araneus ventricosus genome elucidates the spidroin gene catalogue.</title>
        <authorList>
            <person name="Kono N."/>
            <person name="Nakamura H."/>
            <person name="Ohtoshi R."/>
            <person name="Moran D.A.P."/>
            <person name="Shinohara A."/>
            <person name="Yoshida Y."/>
            <person name="Fujiwara M."/>
            <person name="Mori M."/>
            <person name="Tomita M."/>
            <person name="Arakawa K."/>
        </authorList>
    </citation>
    <scope>NUCLEOTIDE SEQUENCE [LARGE SCALE GENOMIC DNA]</scope>
</reference>
<gene>
    <name evidence="2" type="ORF">AVEN_46228_1</name>
</gene>
<evidence type="ECO:0000313" key="3">
    <source>
        <dbReference type="Proteomes" id="UP000499080"/>
    </source>
</evidence>
<evidence type="ECO:0000313" key="2">
    <source>
        <dbReference type="EMBL" id="GBO29507.1"/>
    </source>
</evidence>
<keyword evidence="3" id="KW-1185">Reference proteome</keyword>
<comment type="caution">
    <text evidence="2">The sequence shown here is derived from an EMBL/GenBank/DDBJ whole genome shotgun (WGS) entry which is preliminary data.</text>
</comment>
<sequence length="91" mass="10294">MQTGLPASSRSDFKTKSVLLQHLNKKRREGEGEVFSQQPSDRLQKNMPKRASDYNRQLPESRPKSGRHEEKEGGGTLDSVGMPLRNLLPTF</sequence>
<feature type="compositionally biased region" description="Basic and acidic residues" evidence="1">
    <location>
        <begin position="59"/>
        <end position="73"/>
    </location>
</feature>
<dbReference type="EMBL" id="BGPR01052674">
    <property type="protein sequence ID" value="GBO29507.1"/>
    <property type="molecule type" value="Genomic_DNA"/>
</dbReference>
<proteinExistence type="predicted"/>
<accession>A0A4Y2W0G3</accession>
<protein>
    <submittedName>
        <fullName evidence="2">Uncharacterized protein</fullName>
    </submittedName>
</protein>